<feature type="coiled-coil region" evidence="12">
    <location>
        <begin position="296"/>
        <end position="323"/>
    </location>
</feature>
<dbReference type="InterPro" id="IPR006012">
    <property type="entry name" value="Syntaxin/epimorphin_CS"/>
</dbReference>
<dbReference type="CDD" id="cd00130">
    <property type="entry name" value="PAS"/>
    <property type="match status" value="1"/>
</dbReference>
<keyword evidence="2" id="KW-1003">Cell membrane</keyword>
<comment type="subcellular location">
    <subcellularLocation>
        <location evidence="1">Cell inner membrane</location>
        <topology evidence="1">Multi-pass membrane protein</topology>
    </subcellularLocation>
</comment>
<comment type="similarity">
    <text evidence="10">Belongs to the methyl-accepting chemotaxis (MCP) protein family.</text>
</comment>
<dbReference type="InterPro" id="IPR004090">
    <property type="entry name" value="Chemotax_Me-accpt_rcpt"/>
</dbReference>
<dbReference type="Gene3D" id="1.10.287.950">
    <property type="entry name" value="Methyl-accepting chemotaxis protein"/>
    <property type="match status" value="1"/>
</dbReference>
<dbReference type="NCBIfam" id="TIGR00229">
    <property type="entry name" value="sensory_box"/>
    <property type="match status" value="1"/>
</dbReference>
<dbReference type="SUPFAM" id="SSF58104">
    <property type="entry name" value="Methyl-accepting chemotaxis protein (MCP) signaling domain"/>
    <property type="match status" value="1"/>
</dbReference>
<dbReference type="GO" id="GO:0006886">
    <property type="term" value="P:intracellular protein transport"/>
    <property type="evidence" value="ECO:0007669"/>
    <property type="project" value="InterPro"/>
</dbReference>
<dbReference type="FunFam" id="3.30.450.20:FF:000046">
    <property type="entry name" value="Aerotaxis sensor receptor"/>
    <property type="match status" value="1"/>
</dbReference>
<feature type="transmembrane region" description="Helical" evidence="13">
    <location>
        <begin position="176"/>
        <end position="195"/>
    </location>
</feature>
<accession>A0A432YSC7</accession>
<dbReference type="GO" id="GO:0004888">
    <property type="term" value="F:transmembrane signaling receptor activity"/>
    <property type="evidence" value="ECO:0007669"/>
    <property type="project" value="InterPro"/>
</dbReference>
<evidence type="ECO:0000256" key="9">
    <source>
        <dbReference type="ARBA" id="ARBA00023224"/>
    </source>
</evidence>
<dbReference type="EMBL" id="PIQA01000004">
    <property type="protein sequence ID" value="RUO64429.1"/>
    <property type="molecule type" value="Genomic_DNA"/>
</dbReference>
<dbReference type="FunFam" id="1.10.287.950:FF:000001">
    <property type="entry name" value="Methyl-accepting chemotaxis sensory transducer"/>
    <property type="match status" value="1"/>
</dbReference>
<dbReference type="SMART" id="SM00283">
    <property type="entry name" value="MA"/>
    <property type="match status" value="1"/>
</dbReference>
<dbReference type="PROSITE" id="PS00914">
    <property type="entry name" value="SYNTAXIN"/>
    <property type="match status" value="1"/>
</dbReference>
<evidence type="ECO:0000256" key="12">
    <source>
        <dbReference type="SAM" id="Coils"/>
    </source>
</evidence>
<dbReference type="AlphaFoldDB" id="A0A432YSC7"/>
<dbReference type="InterPro" id="IPR035965">
    <property type="entry name" value="PAS-like_dom_sf"/>
</dbReference>
<keyword evidence="5" id="KW-0997">Cell inner membrane</keyword>
<dbReference type="InterPro" id="IPR013655">
    <property type="entry name" value="PAS_fold_3"/>
</dbReference>
<evidence type="ECO:0000256" key="10">
    <source>
        <dbReference type="ARBA" id="ARBA00029447"/>
    </source>
</evidence>
<evidence type="ECO:0000259" key="15">
    <source>
        <dbReference type="PROSITE" id="PS50112"/>
    </source>
</evidence>
<gene>
    <name evidence="17" type="ORF">CWI73_06955</name>
</gene>
<proteinExistence type="inferred from homology"/>
<dbReference type="GO" id="GO:0005886">
    <property type="term" value="C:plasma membrane"/>
    <property type="evidence" value="ECO:0007669"/>
    <property type="project" value="UniProtKB-SubCell"/>
</dbReference>
<comment type="caution">
    <text evidence="17">The sequence shown here is derived from an EMBL/GenBank/DDBJ whole genome shotgun (WGS) entry which is preliminary data.</text>
</comment>
<dbReference type="RefSeq" id="WP_126752118.1">
    <property type="nucleotide sequence ID" value="NZ_JBHUMT010000001.1"/>
</dbReference>
<protein>
    <submittedName>
        <fullName evidence="17">Chemotaxis protein</fullName>
    </submittedName>
</protein>
<dbReference type="SUPFAM" id="SSF55785">
    <property type="entry name" value="PYP-like sensor domain (PAS domain)"/>
    <property type="match status" value="1"/>
</dbReference>
<dbReference type="Gene3D" id="3.30.450.20">
    <property type="entry name" value="PAS domain"/>
    <property type="match status" value="1"/>
</dbReference>
<feature type="domain" description="T-SNARE coiled-coil homology" evidence="16">
    <location>
        <begin position="436"/>
        <end position="498"/>
    </location>
</feature>
<dbReference type="InterPro" id="IPR004089">
    <property type="entry name" value="MCPsignal_dom"/>
</dbReference>
<evidence type="ECO:0000256" key="5">
    <source>
        <dbReference type="ARBA" id="ARBA00022519"/>
    </source>
</evidence>
<dbReference type="Proteomes" id="UP000288361">
    <property type="component" value="Unassembled WGS sequence"/>
</dbReference>
<dbReference type="PANTHER" id="PTHR32089:SF74">
    <property type="entry name" value="METHYL-ACCEPTING CHEMOTAXIS PROTEIN AER"/>
    <property type="match status" value="1"/>
</dbReference>
<keyword evidence="3" id="KW-0488">Methylation</keyword>
<dbReference type="PROSITE" id="PS50112">
    <property type="entry name" value="PAS"/>
    <property type="match status" value="1"/>
</dbReference>
<dbReference type="GO" id="GO:0005484">
    <property type="term" value="F:SNAP receptor activity"/>
    <property type="evidence" value="ECO:0007669"/>
    <property type="project" value="InterPro"/>
</dbReference>
<keyword evidence="9 11" id="KW-0807">Transducer</keyword>
<feature type="domain" description="PAS" evidence="15">
    <location>
        <begin position="25"/>
        <end position="76"/>
    </location>
</feature>
<keyword evidence="6 13" id="KW-0812">Transmembrane</keyword>
<evidence type="ECO:0000256" key="3">
    <source>
        <dbReference type="ARBA" id="ARBA00022481"/>
    </source>
</evidence>
<evidence type="ECO:0000256" key="13">
    <source>
        <dbReference type="SAM" id="Phobius"/>
    </source>
</evidence>
<evidence type="ECO:0000259" key="16">
    <source>
        <dbReference type="PROSITE" id="PS50192"/>
    </source>
</evidence>
<evidence type="ECO:0000259" key="14">
    <source>
        <dbReference type="PROSITE" id="PS50111"/>
    </source>
</evidence>
<dbReference type="InterPro" id="IPR000727">
    <property type="entry name" value="T_SNARE_dom"/>
</dbReference>
<evidence type="ECO:0000256" key="11">
    <source>
        <dbReference type="PROSITE-ProRule" id="PRU00284"/>
    </source>
</evidence>
<reference evidence="17 18" key="1">
    <citation type="journal article" date="2011" name="Front. Microbiol.">
        <title>Genomic signatures of strain selection and enhancement in Bacillus atrophaeus var. globigii, a historical biowarfare simulant.</title>
        <authorList>
            <person name="Gibbons H.S."/>
            <person name="Broomall S.M."/>
            <person name="McNew L.A."/>
            <person name="Daligault H."/>
            <person name="Chapman C."/>
            <person name="Bruce D."/>
            <person name="Karavis M."/>
            <person name="Krepps M."/>
            <person name="McGregor P.A."/>
            <person name="Hong C."/>
            <person name="Park K.H."/>
            <person name="Akmal A."/>
            <person name="Feldman A."/>
            <person name="Lin J.S."/>
            <person name="Chang W.E."/>
            <person name="Higgs B.W."/>
            <person name="Demirev P."/>
            <person name="Lindquist J."/>
            <person name="Liem A."/>
            <person name="Fochler E."/>
            <person name="Read T.D."/>
            <person name="Tapia R."/>
            <person name="Johnson S."/>
            <person name="Bishop-Lilly K.A."/>
            <person name="Detter C."/>
            <person name="Han C."/>
            <person name="Sozhamannan S."/>
            <person name="Rosenzweig C.N."/>
            <person name="Skowronski E.W."/>
        </authorList>
    </citation>
    <scope>NUCLEOTIDE SEQUENCE [LARGE SCALE GENOMIC DNA]</scope>
    <source>
        <strain evidence="17 18">TPS4-2</strain>
    </source>
</reference>
<dbReference type="PANTHER" id="PTHR32089">
    <property type="entry name" value="METHYL-ACCEPTING CHEMOTAXIS PROTEIN MCPB"/>
    <property type="match status" value="1"/>
</dbReference>
<dbReference type="Pfam" id="PF08447">
    <property type="entry name" value="PAS_3"/>
    <property type="match status" value="1"/>
</dbReference>
<keyword evidence="7 13" id="KW-1133">Transmembrane helix</keyword>
<keyword evidence="12" id="KW-0175">Coiled coil</keyword>
<dbReference type="CDD" id="cd11386">
    <property type="entry name" value="MCP_signal"/>
    <property type="match status" value="1"/>
</dbReference>
<dbReference type="PROSITE" id="PS50111">
    <property type="entry name" value="CHEMOTAXIS_TRANSDUC_2"/>
    <property type="match status" value="1"/>
</dbReference>
<dbReference type="GO" id="GO:0007165">
    <property type="term" value="P:signal transduction"/>
    <property type="evidence" value="ECO:0007669"/>
    <property type="project" value="UniProtKB-KW"/>
</dbReference>
<evidence type="ECO:0000256" key="1">
    <source>
        <dbReference type="ARBA" id="ARBA00004429"/>
    </source>
</evidence>
<evidence type="ECO:0000256" key="2">
    <source>
        <dbReference type="ARBA" id="ARBA00022475"/>
    </source>
</evidence>
<dbReference type="InterPro" id="IPR000014">
    <property type="entry name" value="PAS"/>
</dbReference>
<dbReference type="PROSITE" id="PS50192">
    <property type="entry name" value="T_SNARE"/>
    <property type="match status" value="1"/>
</dbReference>
<sequence length="523" mass="56768">MKNNGPVTGKEHRFPEHYRLISSTDLKGVIRHCNEDFVKVSGYTRDQLIGSPHNILRHPDMPASVFENMWKTIKRGKPWMGLVKNRCKNGDHYWVSAYVTPIMEDGKPKGFESVRVAASDSRKKRAQNIYDRLNAGKHALPLAQRLWLSCKDLMPVVIPGAVASAVIALMGQPISALIALAATAVTTFAYGAYIGRMLQGLLNLRPEAFDSELVGMTYFDMQGREAKLAMQLLSEGARNRTALSRMKDAVSGLLTIAEDTHQQAADSKTQIDKQTASTEQTATAMNEMSSAIQEVADTVERNAQQAESANANVENSVRLARQASDVIVSLHDAVKEIAQTVHELDQSTGAIGEAADLISSIADQTNLLALNAAIEAARAGEHGRGFSVVADEVRNLAQRTTQSTDSIHQVIQQLRDKASNAVSVSNKGEEAAADGVNKVREADAALGEISTAIQEISDMSTQMASAVEEQSGVAEHISEQITSIADTARSTQATSEQTQHSSTELQATIKQLYSLIERFDLKS</sequence>
<evidence type="ECO:0000256" key="4">
    <source>
        <dbReference type="ARBA" id="ARBA00022500"/>
    </source>
</evidence>
<keyword evidence="4" id="KW-0145">Chemotaxis</keyword>
<evidence type="ECO:0000256" key="7">
    <source>
        <dbReference type="ARBA" id="ARBA00022989"/>
    </source>
</evidence>
<keyword evidence="8 13" id="KW-0472">Membrane</keyword>
<name>A0A432YSC7_9GAMM</name>
<organism evidence="17 18">
    <name type="scientific">Idiomarina piscisalsi</name>
    <dbReference type="NCBI Taxonomy" id="1096243"/>
    <lineage>
        <taxon>Bacteria</taxon>
        <taxon>Pseudomonadati</taxon>
        <taxon>Pseudomonadota</taxon>
        <taxon>Gammaproteobacteria</taxon>
        <taxon>Alteromonadales</taxon>
        <taxon>Idiomarinaceae</taxon>
        <taxon>Idiomarina</taxon>
    </lineage>
</organism>
<evidence type="ECO:0000313" key="17">
    <source>
        <dbReference type="EMBL" id="RUO64429.1"/>
    </source>
</evidence>
<feature type="domain" description="Methyl-accepting transducer" evidence="14">
    <location>
        <begin position="249"/>
        <end position="485"/>
    </location>
</feature>
<dbReference type="GO" id="GO:0052131">
    <property type="term" value="P:positive aerotaxis"/>
    <property type="evidence" value="ECO:0007669"/>
    <property type="project" value="UniProtKB-ARBA"/>
</dbReference>
<evidence type="ECO:0000256" key="8">
    <source>
        <dbReference type="ARBA" id="ARBA00023136"/>
    </source>
</evidence>
<dbReference type="PRINTS" id="PR00260">
    <property type="entry name" value="CHEMTRNSDUCR"/>
</dbReference>
<dbReference type="Pfam" id="PF00015">
    <property type="entry name" value="MCPsignal"/>
    <property type="match status" value="1"/>
</dbReference>
<evidence type="ECO:0000256" key="6">
    <source>
        <dbReference type="ARBA" id="ARBA00022692"/>
    </source>
</evidence>
<evidence type="ECO:0000313" key="18">
    <source>
        <dbReference type="Proteomes" id="UP000288361"/>
    </source>
</evidence>